<name>A0ABW3IJD9_9RHOB</name>
<protein>
    <submittedName>
        <fullName evidence="1">Helix-turn-helix transcriptional regulator</fullName>
    </submittedName>
</protein>
<reference evidence="2" key="1">
    <citation type="journal article" date="2019" name="Int. J. Syst. Evol. Microbiol.">
        <title>The Global Catalogue of Microorganisms (GCM) 10K type strain sequencing project: providing services to taxonomists for standard genome sequencing and annotation.</title>
        <authorList>
            <consortium name="The Broad Institute Genomics Platform"/>
            <consortium name="The Broad Institute Genome Sequencing Center for Infectious Disease"/>
            <person name="Wu L."/>
            <person name="Ma J."/>
        </authorList>
    </citation>
    <scope>NUCLEOTIDE SEQUENCE [LARGE SCALE GENOMIC DNA]</scope>
    <source>
        <strain evidence="2">CCUG 60524</strain>
    </source>
</reference>
<dbReference type="Proteomes" id="UP001597108">
    <property type="component" value="Unassembled WGS sequence"/>
</dbReference>
<organism evidence="1 2">
    <name type="scientific">Tropicimonas aquimaris</name>
    <dbReference type="NCBI Taxonomy" id="914152"/>
    <lineage>
        <taxon>Bacteria</taxon>
        <taxon>Pseudomonadati</taxon>
        <taxon>Pseudomonadota</taxon>
        <taxon>Alphaproteobacteria</taxon>
        <taxon>Rhodobacterales</taxon>
        <taxon>Roseobacteraceae</taxon>
        <taxon>Tropicimonas</taxon>
    </lineage>
</organism>
<sequence>MTFDDLPDEALVRLNQLLYPVGPVPVARSTWWAGVRDGRFPEPVRLGPRTTAWRVGDIRKLLHGGVQ</sequence>
<keyword evidence="2" id="KW-1185">Reference proteome</keyword>
<dbReference type="Pfam" id="PF05930">
    <property type="entry name" value="Phage_AlpA"/>
    <property type="match status" value="1"/>
</dbReference>
<gene>
    <name evidence="1" type="ORF">ACFQ2S_00990</name>
</gene>
<evidence type="ECO:0000313" key="2">
    <source>
        <dbReference type="Proteomes" id="UP001597108"/>
    </source>
</evidence>
<proteinExistence type="predicted"/>
<dbReference type="EMBL" id="JBHTJT010000002">
    <property type="protein sequence ID" value="MFD0978217.1"/>
    <property type="molecule type" value="Genomic_DNA"/>
</dbReference>
<dbReference type="InterPro" id="IPR010260">
    <property type="entry name" value="AlpA"/>
</dbReference>
<comment type="caution">
    <text evidence="1">The sequence shown here is derived from an EMBL/GenBank/DDBJ whole genome shotgun (WGS) entry which is preliminary data.</text>
</comment>
<accession>A0ABW3IJD9</accession>
<evidence type="ECO:0000313" key="1">
    <source>
        <dbReference type="EMBL" id="MFD0978217.1"/>
    </source>
</evidence>
<dbReference type="RefSeq" id="WP_386071969.1">
    <property type="nucleotide sequence ID" value="NZ_JBHTJT010000002.1"/>
</dbReference>